<protein>
    <submittedName>
        <fullName evidence="2">Uncharacterized protein</fullName>
    </submittedName>
</protein>
<reference evidence="2" key="3">
    <citation type="submission" date="2022-06" db="UniProtKB">
        <authorList>
            <consortium name="EnsemblPlants"/>
        </authorList>
    </citation>
    <scope>IDENTIFICATION</scope>
</reference>
<dbReference type="EnsemblPlants" id="TuG1812G0200000740.01.T01">
    <property type="protein sequence ID" value="TuG1812G0200000740.01.T01"/>
    <property type="gene ID" value="TuG1812G0200000740.01"/>
</dbReference>
<evidence type="ECO:0000256" key="1">
    <source>
        <dbReference type="SAM" id="MobiDB-lite"/>
    </source>
</evidence>
<feature type="compositionally biased region" description="Polar residues" evidence="1">
    <location>
        <begin position="96"/>
        <end position="105"/>
    </location>
</feature>
<reference evidence="3" key="1">
    <citation type="journal article" date="2013" name="Nature">
        <title>Draft genome of the wheat A-genome progenitor Triticum urartu.</title>
        <authorList>
            <person name="Ling H.Q."/>
            <person name="Zhao S."/>
            <person name="Liu D."/>
            <person name="Wang J."/>
            <person name="Sun H."/>
            <person name="Zhang C."/>
            <person name="Fan H."/>
            <person name="Li D."/>
            <person name="Dong L."/>
            <person name="Tao Y."/>
            <person name="Gao C."/>
            <person name="Wu H."/>
            <person name="Li Y."/>
            <person name="Cui Y."/>
            <person name="Guo X."/>
            <person name="Zheng S."/>
            <person name="Wang B."/>
            <person name="Yu K."/>
            <person name="Liang Q."/>
            <person name="Yang W."/>
            <person name="Lou X."/>
            <person name="Chen J."/>
            <person name="Feng M."/>
            <person name="Jian J."/>
            <person name="Zhang X."/>
            <person name="Luo G."/>
            <person name="Jiang Y."/>
            <person name="Liu J."/>
            <person name="Wang Z."/>
            <person name="Sha Y."/>
            <person name="Zhang B."/>
            <person name="Wu H."/>
            <person name="Tang D."/>
            <person name="Shen Q."/>
            <person name="Xue P."/>
            <person name="Zou S."/>
            <person name="Wang X."/>
            <person name="Liu X."/>
            <person name="Wang F."/>
            <person name="Yang Y."/>
            <person name="An X."/>
            <person name="Dong Z."/>
            <person name="Zhang K."/>
            <person name="Zhang X."/>
            <person name="Luo M.C."/>
            <person name="Dvorak J."/>
            <person name="Tong Y."/>
            <person name="Wang J."/>
            <person name="Yang H."/>
            <person name="Li Z."/>
            <person name="Wang D."/>
            <person name="Zhang A."/>
            <person name="Wang J."/>
        </authorList>
    </citation>
    <scope>NUCLEOTIDE SEQUENCE</scope>
    <source>
        <strain evidence="3">cv. G1812</strain>
    </source>
</reference>
<reference evidence="2" key="2">
    <citation type="submission" date="2018-03" db="EMBL/GenBank/DDBJ databases">
        <title>The Triticum urartu genome reveals the dynamic nature of wheat genome evolution.</title>
        <authorList>
            <person name="Ling H."/>
            <person name="Ma B."/>
            <person name="Shi X."/>
            <person name="Liu H."/>
            <person name="Dong L."/>
            <person name="Sun H."/>
            <person name="Cao Y."/>
            <person name="Gao Q."/>
            <person name="Zheng S."/>
            <person name="Li Y."/>
            <person name="Yu Y."/>
            <person name="Du H."/>
            <person name="Qi M."/>
            <person name="Li Y."/>
            <person name="Yu H."/>
            <person name="Cui Y."/>
            <person name="Wang N."/>
            <person name="Chen C."/>
            <person name="Wu H."/>
            <person name="Zhao Y."/>
            <person name="Zhang J."/>
            <person name="Li Y."/>
            <person name="Zhou W."/>
            <person name="Zhang B."/>
            <person name="Hu W."/>
            <person name="Eijk M."/>
            <person name="Tang J."/>
            <person name="Witsenboer H."/>
            <person name="Zhao S."/>
            <person name="Li Z."/>
            <person name="Zhang A."/>
            <person name="Wang D."/>
            <person name="Liang C."/>
        </authorList>
    </citation>
    <scope>NUCLEOTIDE SEQUENCE [LARGE SCALE GENOMIC DNA]</scope>
    <source>
        <strain evidence="2">cv. G1812</strain>
    </source>
</reference>
<evidence type="ECO:0000313" key="2">
    <source>
        <dbReference type="EnsemblPlants" id="TuG1812G0200000740.01.T01"/>
    </source>
</evidence>
<feature type="region of interest" description="Disordered" evidence="1">
    <location>
        <begin position="59"/>
        <end position="105"/>
    </location>
</feature>
<dbReference type="Proteomes" id="UP000015106">
    <property type="component" value="Chromosome 2"/>
</dbReference>
<accession>A0A8R7PA69</accession>
<name>A0A8R7PA69_TRIUA</name>
<organism evidence="2 3">
    <name type="scientific">Triticum urartu</name>
    <name type="common">Red wild einkorn</name>
    <name type="synonym">Crithodium urartu</name>
    <dbReference type="NCBI Taxonomy" id="4572"/>
    <lineage>
        <taxon>Eukaryota</taxon>
        <taxon>Viridiplantae</taxon>
        <taxon>Streptophyta</taxon>
        <taxon>Embryophyta</taxon>
        <taxon>Tracheophyta</taxon>
        <taxon>Spermatophyta</taxon>
        <taxon>Magnoliopsida</taxon>
        <taxon>Liliopsida</taxon>
        <taxon>Poales</taxon>
        <taxon>Poaceae</taxon>
        <taxon>BOP clade</taxon>
        <taxon>Pooideae</taxon>
        <taxon>Triticodae</taxon>
        <taxon>Triticeae</taxon>
        <taxon>Triticinae</taxon>
        <taxon>Triticum</taxon>
    </lineage>
</organism>
<keyword evidence="3" id="KW-1185">Reference proteome</keyword>
<sequence length="135" mass="14936">MACSCTSSNLRCGVTHVKAAVSCATRSPLSLFHYSRRQLPLVCSWLRHTLPQLQRCACDGSDGRSTRPLPLRQPNHPDLASSSTPAAKSPRAYTTPDLQRTRSSSMDLAKGNHFLHCFRRIRVGMAKPISDVFPM</sequence>
<evidence type="ECO:0000313" key="3">
    <source>
        <dbReference type="Proteomes" id="UP000015106"/>
    </source>
</evidence>
<dbReference type="AlphaFoldDB" id="A0A8R7PA69"/>
<proteinExistence type="predicted"/>
<dbReference type="Gramene" id="TuG1812G0200000740.01.T01">
    <property type="protein sequence ID" value="TuG1812G0200000740.01.T01"/>
    <property type="gene ID" value="TuG1812G0200000740.01"/>
</dbReference>